<feature type="region of interest" description="Disordered" evidence="2">
    <location>
        <begin position="413"/>
        <end position="433"/>
    </location>
</feature>
<dbReference type="Gene3D" id="2.20.70.10">
    <property type="match status" value="3"/>
</dbReference>
<evidence type="ECO:0000313" key="5">
    <source>
        <dbReference type="Proteomes" id="UP001146120"/>
    </source>
</evidence>
<dbReference type="PANTHER" id="PTHR13318">
    <property type="entry name" value="PARTNER OF PAIRED, ISOFORM B-RELATED"/>
    <property type="match status" value="1"/>
</dbReference>
<evidence type="ECO:0000313" key="4">
    <source>
        <dbReference type="EMBL" id="DAZ93353.1"/>
    </source>
</evidence>
<dbReference type="CDD" id="cd19757">
    <property type="entry name" value="Bbox1"/>
    <property type="match status" value="1"/>
</dbReference>
<reference evidence="4" key="1">
    <citation type="submission" date="2022-11" db="EMBL/GenBank/DDBJ databases">
        <authorList>
            <person name="Morgan W.R."/>
            <person name="Tartar A."/>
        </authorList>
    </citation>
    <scope>NUCLEOTIDE SEQUENCE</scope>
    <source>
        <strain evidence="4">ARSEF 373</strain>
    </source>
</reference>
<dbReference type="SMART" id="SM00367">
    <property type="entry name" value="LRR_CC"/>
    <property type="match status" value="13"/>
</dbReference>
<accession>A0AAV2YJ78</accession>
<dbReference type="InterPro" id="IPR000048">
    <property type="entry name" value="IQ_motif_EF-hand-BS"/>
</dbReference>
<dbReference type="Gene3D" id="4.10.640.40">
    <property type="entry name" value="Cytoplasmic polyadenylation element-binding protein, ZZ domain"/>
    <property type="match status" value="1"/>
</dbReference>
<dbReference type="PROSITE" id="PS50020">
    <property type="entry name" value="WW_DOMAIN_2"/>
    <property type="match status" value="2"/>
</dbReference>
<evidence type="ECO:0000256" key="2">
    <source>
        <dbReference type="SAM" id="MobiDB-lite"/>
    </source>
</evidence>
<dbReference type="InterPro" id="IPR001611">
    <property type="entry name" value="Leu-rich_rpt"/>
</dbReference>
<dbReference type="Gene3D" id="3.80.10.10">
    <property type="entry name" value="Ribonuclease Inhibitor"/>
    <property type="match status" value="4"/>
</dbReference>
<dbReference type="GO" id="GO:0019005">
    <property type="term" value="C:SCF ubiquitin ligase complex"/>
    <property type="evidence" value="ECO:0007669"/>
    <property type="project" value="TreeGrafter"/>
</dbReference>
<feature type="domain" description="WW" evidence="3">
    <location>
        <begin position="1205"/>
        <end position="1233"/>
    </location>
</feature>
<name>A0AAV2YJ78_9STRA</name>
<dbReference type="InterPro" id="IPR001202">
    <property type="entry name" value="WW_dom"/>
</dbReference>
<dbReference type="SUPFAM" id="SSF51045">
    <property type="entry name" value="WW domain"/>
    <property type="match status" value="2"/>
</dbReference>
<dbReference type="Pfam" id="PF22586">
    <property type="entry name" value="ANCHR-like_BBOX"/>
    <property type="match status" value="1"/>
</dbReference>
<protein>
    <recommendedName>
        <fullName evidence="3">WW domain-containing protein</fullName>
    </recommendedName>
</protein>
<evidence type="ECO:0000256" key="1">
    <source>
        <dbReference type="SAM" id="Coils"/>
    </source>
</evidence>
<feature type="domain" description="WW" evidence="3">
    <location>
        <begin position="1255"/>
        <end position="1285"/>
    </location>
</feature>
<organism evidence="4 5">
    <name type="scientific">Lagenidium giganteum</name>
    <dbReference type="NCBI Taxonomy" id="4803"/>
    <lineage>
        <taxon>Eukaryota</taxon>
        <taxon>Sar</taxon>
        <taxon>Stramenopiles</taxon>
        <taxon>Oomycota</taxon>
        <taxon>Peronosporomycetes</taxon>
        <taxon>Pythiales</taxon>
        <taxon>Pythiaceae</taxon>
    </lineage>
</organism>
<dbReference type="InterPro" id="IPR038446">
    <property type="entry name" value="CEBP_ZZ_sf"/>
</dbReference>
<dbReference type="EMBL" id="DAKRPA010000323">
    <property type="protein sequence ID" value="DAZ93353.1"/>
    <property type="molecule type" value="Genomic_DNA"/>
</dbReference>
<dbReference type="Pfam" id="PF00397">
    <property type="entry name" value="WW"/>
    <property type="match status" value="2"/>
</dbReference>
<dbReference type="CDD" id="cd00201">
    <property type="entry name" value="WW"/>
    <property type="match status" value="3"/>
</dbReference>
<dbReference type="Pfam" id="PF13516">
    <property type="entry name" value="LRR_6"/>
    <property type="match status" value="1"/>
</dbReference>
<dbReference type="PROSITE" id="PS50096">
    <property type="entry name" value="IQ"/>
    <property type="match status" value="7"/>
</dbReference>
<dbReference type="InterPro" id="IPR036020">
    <property type="entry name" value="WW_dom_sf"/>
</dbReference>
<dbReference type="InterPro" id="IPR057207">
    <property type="entry name" value="FBXL15_LRR"/>
</dbReference>
<keyword evidence="5" id="KW-1185">Reference proteome</keyword>
<dbReference type="Pfam" id="PF00612">
    <property type="entry name" value="IQ"/>
    <property type="match status" value="6"/>
</dbReference>
<comment type="caution">
    <text evidence="4">The sequence shown here is derived from an EMBL/GenBank/DDBJ whole genome shotgun (WGS) entry which is preliminary data.</text>
</comment>
<feature type="compositionally biased region" description="Polar residues" evidence="2">
    <location>
        <begin position="418"/>
        <end position="428"/>
    </location>
</feature>
<dbReference type="SMART" id="SM00015">
    <property type="entry name" value="IQ"/>
    <property type="match status" value="10"/>
</dbReference>
<reference evidence="4" key="2">
    <citation type="journal article" date="2023" name="Microbiol Resour">
        <title>Decontamination and Annotation of the Draft Genome Sequence of the Oomycete Lagenidium giganteum ARSEF 373.</title>
        <authorList>
            <person name="Morgan W.R."/>
            <person name="Tartar A."/>
        </authorList>
    </citation>
    <scope>NUCLEOTIDE SEQUENCE</scope>
    <source>
        <strain evidence="4">ARSEF 373</strain>
    </source>
</reference>
<dbReference type="SUPFAM" id="SSF52047">
    <property type="entry name" value="RNI-like"/>
    <property type="match status" value="2"/>
</dbReference>
<dbReference type="PROSITE" id="PS01159">
    <property type="entry name" value="WW_DOMAIN_1"/>
    <property type="match status" value="2"/>
</dbReference>
<dbReference type="Gene3D" id="1.20.5.190">
    <property type="match status" value="2"/>
</dbReference>
<feature type="coiled-coil region" evidence="1">
    <location>
        <begin position="854"/>
        <end position="884"/>
    </location>
</feature>
<keyword evidence="1" id="KW-0175">Coiled coil</keyword>
<dbReference type="InterPro" id="IPR006553">
    <property type="entry name" value="Leu-rich_rpt_Cys-con_subtyp"/>
</dbReference>
<dbReference type="Proteomes" id="UP001146120">
    <property type="component" value="Unassembled WGS sequence"/>
</dbReference>
<dbReference type="GO" id="GO:0031146">
    <property type="term" value="P:SCF-dependent proteasomal ubiquitin-dependent protein catabolic process"/>
    <property type="evidence" value="ECO:0007669"/>
    <property type="project" value="TreeGrafter"/>
</dbReference>
<sequence length="1383" mass="157884">MGYKKNSARKAHGGVRLTKLDGAAVPSQQPRLPPERVDHRVAELEATFSYTTIPNEVLVGPELNLAIWSVVADDACLERLNGQTSRGHLSDANAANVRRKSLSNQLADVLAEQSSERRASVAGDSSMLAAAAGPKPIYALNLAGADQLTDRAALLIARACPQLKQLNLEKAAKMTDNGIRHILVSCRQLQVLNLSYISMLQGVAVSMIGELRLPLRELSIAGCSHVPEWALLHVLEACPQLEALDVSFCALVTDEALRSAGRLCPRLRQLKARGCRQVSDSGVVAVANGCGDLTTLDIARFDLQFKLNDIALLALGDKCGVLQTVVLAGCEMVTDVGLNWLASGATALTHLDLTDCAKLTDLAMRTVGENLLQLRHLCLRHCPRVSDVGLRHVARGCPELTYLDATGLFQLADPQPTSPTRATQQQRSPARGTMASVQMPGETIRIGVAALTHHCPKLRHLDLTRCPLIGDGALQCLASCADLAFLSVAGCQRVSSHGLGCVLRHNVALTALNASDCIKLTDSAFHAFRVPPDADALVQVMPSMCATRLSTCRLRNCGQLSDSTLQLLATLPLRELDISGCLRVTDMGLLALMDGKAVATLRYLWARDLPSISATGVSWLAERCPKMLLLDLTGCADVRAFSIRSLADAWKFTVYSKREGFKGVWPRPRAEDRLFVEEYGDCWRAAVRIQSLFRARVARREAAQRREQKLILWVATRLQSVYRGRQARKYAVLRRMQQRREHEAARRIQSKYRQRKATSEVARLRRQRQIDAIDRAARRIQASWRRKRLNDRLRVRELINQRERERLRNAATKIQRLWRGKKARERTDVLRAARLAREREANEAANRMQNMFRARAARRELNKKREEQRQLEIAQERAAVLLQTHVRRRRARKELQRRRDYERRLHNSARCIQRRWRRRKRQLVAQLLALTRQRKREFDAAVHLQAAWKRRQGRQHAKMLRLVRDQQRQIIIDAALLVQRYWRGRLARREAAAKKHAALNVILTQLRLEHRAATLVQAHFRGRKGRAQYQEMKLLKKKRWKEVCQEETATKFYYNKVTGEVRHRRPQDMLDLLPKPLCDNCDVLARAVATVECQDCAEFFCQKCWVNVHSGGRRKHHEFRALYDYYDRRVDYGESEFPSRWPSEVQQDEMDGWFLRTYPHRMPAETSGSWQRYVDDVSGKEWFYHKETKENTYIPPPEFGGTQQWTKYMDESSGYYYYYNAVTKESTFTRPSTYHTPRNAPPPQAAMRQAQANVNGWEKYYDAVSGAYYYYNSQTQETTYARPLTFITPRPIEQPVERGANDWGKFYDQPQGVYYYYNTKTRESSLVRPSEFATPRLAQGDTAAANLDQFFDETSGTVYFYDRQSTECKRGPLKPHESERGYR</sequence>
<dbReference type="InterPro" id="IPR032675">
    <property type="entry name" value="LRR_dom_sf"/>
</dbReference>
<dbReference type="Pfam" id="PF25372">
    <property type="entry name" value="DUF7885"/>
    <property type="match status" value="1"/>
</dbReference>
<dbReference type="SMART" id="SM00456">
    <property type="entry name" value="WW"/>
    <property type="match status" value="5"/>
</dbReference>
<dbReference type="CDD" id="cd23767">
    <property type="entry name" value="IQCD"/>
    <property type="match status" value="2"/>
</dbReference>
<proteinExistence type="predicted"/>
<gene>
    <name evidence="4" type="ORF">N0F65_011879</name>
</gene>
<evidence type="ECO:0000259" key="3">
    <source>
        <dbReference type="PROSITE" id="PS50020"/>
    </source>
</evidence>